<name>A0A2N9JDU9_9ACTN</name>
<reference evidence="2 3" key="1">
    <citation type="submission" date="2018-02" db="EMBL/GenBank/DDBJ databases">
        <authorList>
            <person name="Cohen D.B."/>
            <person name="Kent A.D."/>
        </authorList>
    </citation>
    <scope>NUCLEOTIDE SEQUENCE [LARGE SCALE GENOMIC DNA]</scope>
    <source>
        <strain evidence="2">1</strain>
    </source>
</reference>
<evidence type="ECO:0000256" key="1">
    <source>
        <dbReference type="SAM" id="MobiDB-lite"/>
    </source>
</evidence>
<feature type="region of interest" description="Disordered" evidence="1">
    <location>
        <begin position="1"/>
        <end position="30"/>
    </location>
</feature>
<dbReference type="AlphaFoldDB" id="A0A2N9JDU9"/>
<keyword evidence="3" id="KW-1185">Reference proteome</keyword>
<evidence type="ECO:0000313" key="3">
    <source>
        <dbReference type="Proteomes" id="UP000238164"/>
    </source>
</evidence>
<protein>
    <submittedName>
        <fullName evidence="2">Uncharacterized protein</fullName>
    </submittedName>
</protein>
<dbReference type="EMBL" id="LT985188">
    <property type="protein sequence ID" value="SPD85709.1"/>
    <property type="molecule type" value="Genomic_DNA"/>
</dbReference>
<sequence>MRITAIHRPGPQSPVSRLRNSETPAPVTPLRPAGLPVATIGDSLTIRVGQLNFDLANRSDTSFEPTSALAKH</sequence>
<gene>
    <name evidence="2" type="ORF">MPLG2_0673</name>
</gene>
<organism evidence="2 3">
    <name type="scientific">Micropruina glycogenica</name>
    <dbReference type="NCBI Taxonomy" id="75385"/>
    <lineage>
        <taxon>Bacteria</taxon>
        <taxon>Bacillati</taxon>
        <taxon>Actinomycetota</taxon>
        <taxon>Actinomycetes</taxon>
        <taxon>Propionibacteriales</taxon>
        <taxon>Nocardioidaceae</taxon>
        <taxon>Micropruina</taxon>
    </lineage>
</organism>
<dbReference type="Proteomes" id="UP000238164">
    <property type="component" value="Chromosome 1"/>
</dbReference>
<evidence type="ECO:0000313" key="2">
    <source>
        <dbReference type="EMBL" id="SPD85709.1"/>
    </source>
</evidence>
<proteinExistence type="predicted"/>
<dbReference type="KEGG" id="mgg:MPLG2_0673"/>
<accession>A0A2N9JDU9</accession>